<feature type="compositionally biased region" description="Polar residues" evidence="1">
    <location>
        <begin position="31"/>
        <end position="49"/>
    </location>
</feature>
<evidence type="ECO:0000313" key="4">
    <source>
        <dbReference type="Proteomes" id="UP000326924"/>
    </source>
</evidence>
<evidence type="ECO:0000256" key="1">
    <source>
        <dbReference type="SAM" id="MobiDB-lite"/>
    </source>
</evidence>
<dbReference type="Pfam" id="PF13919">
    <property type="entry name" value="ASXH"/>
    <property type="match status" value="1"/>
</dbReference>
<dbReference type="OrthoDB" id="2289918at2759"/>
<feature type="region of interest" description="Disordered" evidence="1">
    <location>
        <begin position="182"/>
        <end position="211"/>
    </location>
</feature>
<evidence type="ECO:0000259" key="2">
    <source>
        <dbReference type="Pfam" id="PF13919"/>
    </source>
</evidence>
<gene>
    <name evidence="3" type="ORF">FN846DRAFT_276699</name>
</gene>
<proteinExistence type="predicted"/>
<keyword evidence="4" id="KW-1185">Reference proteome</keyword>
<feature type="domain" description="ASX DEUBAD" evidence="2">
    <location>
        <begin position="211"/>
        <end position="343"/>
    </location>
</feature>
<dbReference type="InParanoid" id="A0A5J5EMQ4"/>
<protein>
    <submittedName>
        <fullName evidence="3">Asx homology domain-containing protein</fullName>
    </submittedName>
</protein>
<sequence length="486" mass="53761">MAGTHSRASQPPRQEIPLKRSASPTGEDAPPSSSLSTTTENDQSSGNASKKTRLGDESTDNKQDATKMTTEPEQPDTAIKLEADQSNTAIKLEPELTEPMTSPKKAPVAKKGRATRKATPSRGKARNTKSKAQDEGDNSNGEKTSEAVSIPPERRSARVRAPPKDPYVEGLVAEAEAKKILQSSKDVPPSKAAPPSKAPASNRGSGGKKKRLTEAQLWSLQNVSTETSPFVNTDISKLLNEGVVSRENLGDEGYDALIAFLPADWIIYPVQDSISVADQKPLIDPSVFNSPYIKEAMRRYQEDLGAGYYSEEYLARAENARRRRVAGEFDDWKDRNFEVQWGQHQRIYHGAIAAESSKIKLQELIKNNQFRVGDVFSLRRTFIGTSEIRKDATLIALDTETGTLSFRYPPGKAEWSREGVEDRVANAVASLNAFEALLLKEDGRAPERIPHGNAWKSLRVIRKGEDIGCIFDLRVKYYHQHYAINK</sequence>
<dbReference type="AlphaFoldDB" id="A0A5J5EMQ4"/>
<dbReference type="EMBL" id="VXIS01000216">
    <property type="protein sequence ID" value="KAA8896316.1"/>
    <property type="molecule type" value="Genomic_DNA"/>
</dbReference>
<reference evidence="3 4" key="1">
    <citation type="submission" date="2019-09" db="EMBL/GenBank/DDBJ databases">
        <title>Draft genome of the ectomycorrhizal ascomycete Sphaerosporella brunnea.</title>
        <authorList>
            <consortium name="DOE Joint Genome Institute"/>
            <person name="Benucci G.M."/>
            <person name="Marozzi G."/>
            <person name="Antonielli L."/>
            <person name="Sanchez S."/>
            <person name="Marco P."/>
            <person name="Wang X."/>
            <person name="Falini L.B."/>
            <person name="Barry K."/>
            <person name="Haridas S."/>
            <person name="Lipzen A."/>
            <person name="Labutti K."/>
            <person name="Grigoriev I.V."/>
            <person name="Murat C."/>
            <person name="Martin F."/>
            <person name="Albertini E."/>
            <person name="Donnini D."/>
            <person name="Bonito G."/>
        </authorList>
    </citation>
    <scope>NUCLEOTIDE SEQUENCE [LARGE SCALE GENOMIC DNA]</scope>
    <source>
        <strain evidence="3 4">Sb_GMNB300</strain>
    </source>
</reference>
<dbReference type="InterPro" id="IPR028020">
    <property type="entry name" value="ASX_DEUBAD_dom"/>
</dbReference>
<feature type="compositionally biased region" description="Basic residues" evidence="1">
    <location>
        <begin position="107"/>
        <end position="116"/>
    </location>
</feature>
<evidence type="ECO:0000313" key="3">
    <source>
        <dbReference type="EMBL" id="KAA8896316.1"/>
    </source>
</evidence>
<feature type="compositionally biased region" description="Basic and acidic residues" evidence="1">
    <location>
        <begin position="53"/>
        <end position="65"/>
    </location>
</feature>
<feature type="compositionally biased region" description="Basic and acidic residues" evidence="1">
    <location>
        <begin position="152"/>
        <end position="165"/>
    </location>
</feature>
<feature type="region of interest" description="Disordered" evidence="1">
    <location>
        <begin position="1"/>
        <end position="165"/>
    </location>
</feature>
<dbReference type="Proteomes" id="UP000326924">
    <property type="component" value="Unassembled WGS sequence"/>
</dbReference>
<organism evidence="3 4">
    <name type="scientific">Sphaerosporella brunnea</name>
    <dbReference type="NCBI Taxonomy" id="1250544"/>
    <lineage>
        <taxon>Eukaryota</taxon>
        <taxon>Fungi</taxon>
        <taxon>Dikarya</taxon>
        <taxon>Ascomycota</taxon>
        <taxon>Pezizomycotina</taxon>
        <taxon>Pezizomycetes</taxon>
        <taxon>Pezizales</taxon>
        <taxon>Pyronemataceae</taxon>
        <taxon>Sphaerosporella</taxon>
    </lineage>
</organism>
<name>A0A5J5EMQ4_9PEZI</name>
<feature type="compositionally biased region" description="Polar residues" evidence="1">
    <location>
        <begin position="1"/>
        <end position="12"/>
    </location>
</feature>
<feature type="compositionally biased region" description="Low complexity" evidence="1">
    <location>
        <begin position="183"/>
        <end position="201"/>
    </location>
</feature>
<comment type="caution">
    <text evidence="3">The sequence shown here is derived from an EMBL/GenBank/DDBJ whole genome shotgun (WGS) entry which is preliminary data.</text>
</comment>
<accession>A0A5J5EMQ4</accession>